<reference evidence="2" key="1">
    <citation type="submission" date="2016-10" db="EMBL/GenBank/DDBJ databases">
        <authorList>
            <person name="Varghese N."/>
            <person name="Submissions S."/>
        </authorList>
    </citation>
    <scope>NUCLEOTIDE SEQUENCE [LARGE SCALE GENOMIC DNA]</scope>
    <source>
        <strain evidence="2">DSM 45419</strain>
    </source>
</reference>
<dbReference type="RefSeq" id="WP_175479630.1">
    <property type="nucleotide sequence ID" value="NZ_FNHE01000010.1"/>
</dbReference>
<gene>
    <name evidence="1" type="ORF">SAMN05660642_03748</name>
</gene>
<protein>
    <submittedName>
        <fullName evidence="1">Uncharacterized protein</fullName>
    </submittedName>
</protein>
<keyword evidence="2" id="KW-1185">Reference proteome</keyword>
<dbReference type="AlphaFoldDB" id="A0A1G9XK51"/>
<dbReference type="STRING" id="1137991.SAMN05660642_03748"/>
<evidence type="ECO:0000313" key="2">
    <source>
        <dbReference type="Proteomes" id="UP000198680"/>
    </source>
</evidence>
<sequence>MEFDGLVEYEAPRDGRSPARVLWEEERREDRLRDLEVRVLRVVRADPGPAWERVSTRLASLLARPRTGPRRCTVVRGSVPSWRSA</sequence>
<proteinExistence type="predicted"/>
<dbReference type="EMBL" id="FNHE01000010">
    <property type="protein sequence ID" value="SDM97219.1"/>
    <property type="molecule type" value="Genomic_DNA"/>
</dbReference>
<name>A0A1G9XK51_9ACTN</name>
<organism evidence="1 2">
    <name type="scientific">Geodermatophilus siccatus</name>
    <dbReference type="NCBI Taxonomy" id="1137991"/>
    <lineage>
        <taxon>Bacteria</taxon>
        <taxon>Bacillati</taxon>
        <taxon>Actinomycetota</taxon>
        <taxon>Actinomycetes</taxon>
        <taxon>Geodermatophilales</taxon>
        <taxon>Geodermatophilaceae</taxon>
        <taxon>Geodermatophilus</taxon>
    </lineage>
</organism>
<evidence type="ECO:0000313" key="1">
    <source>
        <dbReference type="EMBL" id="SDM97219.1"/>
    </source>
</evidence>
<accession>A0A1G9XK51</accession>
<dbReference type="Proteomes" id="UP000198680">
    <property type="component" value="Unassembled WGS sequence"/>
</dbReference>